<name>A0A5C5Z0G0_9BACT</name>
<dbReference type="EMBL" id="SJPJ01000001">
    <property type="protein sequence ID" value="TWT80789.1"/>
    <property type="molecule type" value="Genomic_DNA"/>
</dbReference>
<gene>
    <name evidence="1" type="ORF">CA13_22350</name>
</gene>
<accession>A0A5C5Z0G0</accession>
<protein>
    <submittedName>
        <fullName evidence="1">Uncharacterized protein</fullName>
    </submittedName>
</protein>
<reference evidence="1 2" key="1">
    <citation type="submission" date="2019-02" db="EMBL/GenBank/DDBJ databases">
        <title>Deep-cultivation of Planctomycetes and their phenomic and genomic characterization uncovers novel biology.</title>
        <authorList>
            <person name="Wiegand S."/>
            <person name="Jogler M."/>
            <person name="Boedeker C."/>
            <person name="Pinto D."/>
            <person name="Vollmers J."/>
            <person name="Rivas-Marin E."/>
            <person name="Kohn T."/>
            <person name="Peeters S.H."/>
            <person name="Heuer A."/>
            <person name="Rast P."/>
            <person name="Oberbeckmann S."/>
            <person name="Bunk B."/>
            <person name="Jeske O."/>
            <person name="Meyerdierks A."/>
            <person name="Storesund J.E."/>
            <person name="Kallscheuer N."/>
            <person name="Luecker S."/>
            <person name="Lage O.M."/>
            <person name="Pohl T."/>
            <person name="Merkel B.J."/>
            <person name="Hornburger P."/>
            <person name="Mueller R.-W."/>
            <person name="Bruemmer F."/>
            <person name="Labrenz M."/>
            <person name="Spormann A.M."/>
            <person name="Op Den Camp H."/>
            <person name="Overmann J."/>
            <person name="Amann R."/>
            <person name="Jetten M.S.M."/>
            <person name="Mascher T."/>
            <person name="Medema M.H."/>
            <person name="Devos D.P."/>
            <person name="Kaster A.-K."/>
            <person name="Ovreas L."/>
            <person name="Rohde M."/>
            <person name="Galperin M.Y."/>
            <person name="Jogler C."/>
        </authorList>
    </citation>
    <scope>NUCLEOTIDE SEQUENCE [LARGE SCALE GENOMIC DNA]</scope>
    <source>
        <strain evidence="1 2">CA13</strain>
    </source>
</reference>
<sequence>MTGFPRRMFNGTYALPVALFLIESVSSRATDQGEVFGKTPLAVFRSAIYPKISQRREGFENYSEIAGFFS</sequence>
<dbReference type="AlphaFoldDB" id="A0A5C5Z0G0"/>
<organism evidence="1 2">
    <name type="scientific">Novipirellula herctigrandis</name>
    <dbReference type="NCBI Taxonomy" id="2527986"/>
    <lineage>
        <taxon>Bacteria</taxon>
        <taxon>Pseudomonadati</taxon>
        <taxon>Planctomycetota</taxon>
        <taxon>Planctomycetia</taxon>
        <taxon>Pirellulales</taxon>
        <taxon>Pirellulaceae</taxon>
        <taxon>Novipirellula</taxon>
    </lineage>
</organism>
<evidence type="ECO:0000313" key="2">
    <source>
        <dbReference type="Proteomes" id="UP000315010"/>
    </source>
</evidence>
<dbReference type="Proteomes" id="UP000315010">
    <property type="component" value="Unassembled WGS sequence"/>
</dbReference>
<comment type="caution">
    <text evidence="1">The sequence shown here is derived from an EMBL/GenBank/DDBJ whole genome shotgun (WGS) entry which is preliminary data.</text>
</comment>
<keyword evidence="2" id="KW-1185">Reference proteome</keyword>
<proteinExistence type="predicted"/>
<evidence type="ECO:0000313" key="1">
    <source>
        <dbReference type="EMBL" id="TWT80789.1"/>
    </source>
</evidence>